<feature type="active site" description="Proton donor/acceptor" evidence="10">
    <location>
        <position position="10"/>
    </location>
</feature>
<dbReference type="CDD" id="cd02598">
    <property type="entry name" value="HAD_BPGM"/>
    <property type="match status" value="1"/>
</dbReference>
<evidence type="ECO:0000256" key="7">
    <source>
        <dbReference type="ARBA" id="ARBA00044926"/>
    </source>
</evidence>
<protein>
    <recommendedName>
        <fullName evidence="9">Beta-phosphoglucomutase</fullName>
        <ecNumber evidence="8">5.4.2.6</ecNumber>
    </recommendedName>
</protein>
<dbReference type="InterPro" id="IPR010976">
    <property type="entry name" value="B-phosphoglucomutase_hydrolase"/>
</dbReference>
<feature type="binding site" evidence="11">
    <location>
        <begin position="8"/>
        <end position="10"/>
    </location>
    <ligand>
        <name>substrate</name>
    </ligand>
</feature>
<dbReference type="GO" id="GO:0005975">
    <property type="term" value="P:carbohydrate metabolic process"/>
    <property type="evidence" value="ECO:0007669"/>
    <property type="project" value="InterPro"/>
</dbReference>
<accession>A0A212JPK8</accession>
<gene>
    <name evidence="14" type="primary">pgmB</name>
    <name evidence="14" type="ORF">KL86CLO1_11470</name>
</gene>
<dbReference type="NCBIfam" id="TIGR02009">
    <property type="entry name" value="PGMB-YQAB-SF"/>
    <property type="match status" value="1"/>
</dbReference>
<feature type="binding site" evidence="11">
    <location>
        <position position="76"/>
    </location>
    <ligand>
        <name>substrate</name>
    </ligand>
</feature>
<feature type="active site" description="Nucleophile" evidence="10">
    <location>
        <position position="8"/>
    </location>
</feature>
<feature type="binding site" evidence="11">
    <location>
        <position position="52"/>
    </location>
    <ligand>
        <name>substrate</name>
    </ligand>
</feature>
<dbReference type="InterPro" id="IPR051600">
    <property type="entry name" value="Beta-PGM-like"/>
</dbReference>
<evidence type="ECO:0000256" key="1">
    <source>
        <dbReference type="ARBA" id="ARBA00006171"/>
    </source>
</evidence>
<evidence type="ECO:0000313" key="14">
    <source>
        <dbReference type="EMBL" id="SBW01357.1"/>
    </source>
</evidence>
<dbReference type="PANTHER" id="PTHR46193:SF18">
    <property type="entry name" value="HEXITOL PHOSPHATASE B"/>
    <property type="match status" value="1"/>
</dbReference>
<dbReference type="AlphaFoldDB" id="A0A212JPK8"/>
<feature type="binding site" evidence="11">
    <location>
        <position position="24"/>
    </location>
    <ligand>
        <name>substrate</name>
    </ligand>
</feature>
<proteinExistence type="inferred from homology"/>
<evidence type="ECO:0000256" key="2">
    <source>
        <dbReference type="ARBA" id="ARBA00022553"/>
    </source>
</evidence>
<feature type="binding site" evidence="12">
    <location>
        <position position="169"/>
    </location>
    <ligand>
        <name>Mg(2+)</name>
        <dbReference type="ChEBI" id="CHEBI:18420"/>
    </ligand>
</feature>
<dbReference type="SFLD" id="SFLDG01129">
    <property type="entry name" value="C1.5:_HAD__Beta-PGM__Phosphata"/>
    <property type="match status" value="1"/>
</dbReference>
<keyword evidence="3 12" id="KW-0479">Metal-binding</keyword>
<evidence type="ECO:0000256" key="12">
    <source>
        <dbReference type="PIRSR" id="PIRSR610972-3"/>
    </source>
</evidence>
<evidence type="ECO:0000256" key="3">
    <source>
        <dbReference type="ARBA" id="ARBA00022723"/>
    </source>
</evidence>
<dbReference type="Pfam" id="PF00702">
    <property type="entry name" value="Hydrolase"/>
    <property type="match status" value="1"/>
</dbReference>
<keyword evidence="6" id="KW-0119">Carbohydrate metabolism</keyword>
<feature type="site" description="Important for catalytic activity and assists the phosphoryl transfer reaction to Asp8 by balancing charge and orienting the reacting groups" evidence="13">
    <location>
        <position position="114"/>
    </location>
</feature>
<dbReference type="EC" id="5.4.2.6" evidence="8"/>
<comment type="similarity">
    <text evidence="1">Belongs to the HAD-like hydrolase superfamily. CbbY/CbbZ/Gph/YieH family.</text>
</comment>
<dbReference type="Gene3D" id="3.40.50.1000">
    <property type="entry name" value="HAD superfamily/HAD-like"/>
    <property type="match status" value="1"/>
</dbReference>
<dbReference type="SUPFAM" id="SSF56784">
    <property type="entry name" value="HAD-like"/>
    <property type="match status" value="1"/>
</dbReference>
<evidence type="ECO:0000256" key="4">
    <source>
        <dbReference type="ARBA" id="ARBA00022842"/>
    </source>
</evidence>
<reference evidence="14" key="1">
    <citation type="submission" date="2016-04" db="EMBL/GenBank/DDBJ databases">
        <authorList>
            <person name="Evans L.H."/>
            <person name="Alamgir A."/>
            <person name="Owens N."/>
            <person name="Weber N.D."/>
            <person name="Virtaneva K."/>
            <person name="Barbian K."/>
            <person name="Babar A."/>
            <person name="Rosenke K."/>
        </authorList>
    </citation>
    <scope>NUCLEOTIDE SEQUENCE</scope>
    <source>
        <strain evidence="14">86</strain>
    </source>
</reference>
<dbReference type="NCBIfam" id="TIGR01990">
    <property type="entry name" value="bPGM"/>
    <property type="match status" value="1"/>
</dbReference>
<evidence type="ECO:0000256" key="9">
    <source>
        <dbReference type="ARBA" id="ARBA00044991"/>
    </source>
</evidence>
<feature type="binding site" evidence="12">
    <location>
        <position position="170"/>
    </location>
    <ligand>
        <name>Mg(2+)</name>
        <dbReference type="ChEBI" id="CHEBI:18420"/>
    </ligand>
</feature>
<dbReference type="GO" id="GO:0008801">
    <property type="term" value="F:beta-phosphoglucomutase activity"/>
    <property type="evidence" value="ECO:0007669"/>
    <property type="project" value="UniProtKB-EC"/>
</dbReference>
<dbReference type="NCBIfam" id="TIGR01509">
    <property type="entry name" value="HAD-SF-IA-v3"/>
    <property type="match status" value="1"/>
</dbReference>
<dbReference type="InterPro" id="IPR010972">
    <property type="entry name" value="Beta-PGM"/>
</dbReference>
<dbReference type="EMBL" id="FLUN01000001">
    <property type="protein sequence ID" value="SBW01357.1"/>
    <property type="molecule type" value="Genomic_DNA"/>
</dbReference>
<feature type="binding site" evidence="12">
    <location>
        <position position="10"/>
    </location>
    <ligand>
        <name>Mg(2+)</name>
        <dbReference type="ChEBI" id="CHEBI:18420"/>
    </ligand>
</feature>
<name>A0A212JPK8_9FIRM</name>
<dbReference type="SFLD" id="SFLDG01135">
    <property type="entry name" value="C1.5.6:_HAD__Beta-PGM__Phospha"/>
    <property type="match status" value="1"/>
</dbReference>
<evidence type="ECO:0000256" key="13">
    <source>
        <dbReference type="PIRSR" id="PIRSR610972-4"/>
    </source>
</evidence>
<dbReference type="SFLD" id="SFLDS00003">
    <property type="entry name" value="Haloacid_Dehalogenase"/>
    <property type="match status" value="1"/>
</dbReference>
<sequence length="217" mass="23365">MIKAVIFDLDGVLVSTDELHYLAWKRLAEELGIAAFTRADNARQRGVSRMASLEVVLEKTDRVFSDAEKLALAEQKNGYYVNSLTSLTPASLLPGARETMERLRAEGIRTALGSASKNAPAILERTSLTSLFDAIADGRDVTRSKPDPQVFLVAAQKLGLPPKDCMVVEDADAGVEAARAAGMTVLAVGDAAHNPRATHKAQNLADPGLDWNVLLRK</sequence>
<comment type="catalytic activity">
    <reaction evidence="7">
        <text>beta-D-glucose 1-phosphate = beta-D-glucose 6-phosphate</text>
        <dbReference type="Rhea" id="RHEA:20113"/>
        <dbReference type="ChEBI" id="CHEBI:57684"/>
        <dbReference type="ChEBI" id="CHEBI:58247"/>
        <dbReference type="EC" id="5.4.2.6"/>
    </reaction>
</comment>
<dbReference type="PRINTS" id="PR00413">
    <property type="entry name" value="HADHALOGNASE"/>
</dbReference>
<keyword evidence="4 12" id="KW-0460">Magnesium</keyword>
<organism evidence="14">
    <name type="scientific">uncultured Eubacteriales bacterium</name>
    <dbReference type="NCBI Taxonomy" id="172733"/>
    <lineage>
        <taxon>Bacteria</taxon>
        <taxon>Bacillati</taxon>
        <taxon>Bacillota</taxon>
        <taxon>Clostridia</taxon>
        <taxon>Eubacteriales</taxon>
        <taxon>environmental samples</taxon>
    </lineage>
</organism>
<evidence type="ECO:0000256" key="5">
    <source>
        <dbReference type="ARBA" id="ARBA00023235"/>
    </source>
</evidence>
<dbReference type="InterPro" id="IPR023198">
    <property type="entry name" value="PGP-like_dom2"/>
</dbReference>
<feature type="site" description="Important for catalytic activity and assists the phosphoryl transfer reaction to Asp8 by balancing charge and orienting the reacting groups" evidence="13">
    <location>
        <position position="145"/>
    </location>
</feature>
<dbReference type="InterPro" id="IPR006439">
    <property type="entry name" value="HAD-SF_hydro_IA"/>
</dbReference>
<evidence type="ECO:0000256" key="10">
    <source>
        <dbReference type="PIRSR" id="PIRSR610972-1"/>
    </source>
</evidence>
<feature type="binding site" evidence="12">
    <location>
        <position position="8"/>
    </location>
    <ligand>
        <name>Mg(2+)</name>
        <dbReference type="ChEBI" id="CHEBI:18420"/>
    </ligand>
</feature>
<dbReference type="InterPro" id="IPR023214">
    <property type="entry name" value="HAD_sf"/>
</dbReference>
<feature type="binding site" evidence="11">
    <location>
        <position position="145"/>
    </location>
    <ligand>
        <name>substrate</name>
    </ligand>
</feature>
<evidence type="ECO:0000256" key="8">
    <source>
        <dbReference type="ARBA" id="ARBA00044968"/>
    </source>
</evidence>
<keyword evidence="5 14" id="KW-0413">Isomerase</keyword>
<dbReference type="NCBIfam" id="TIGR01549">
    <property type="entry name" value="HAD-SF-IA-v1"/>
    <property type="match status" value="1"/>
</dbReference>
<feature type="binding site" evidence="11">
    <location>
        <begin position="114"/>
        <end position="118"/>
    </location>
    <ligand>
        <name>substrate</name>
    </ligand>
</feature>
<evidence type="ECO:0000256" key="6">
    <source>
        <dbReference type="ARBA" id="ARBA00023277"/>
    </source>
</evidence>
<dbReference type="InterPro" id="IPR036412">
    <property type="entry name" value="HAD-like_sf"/>
</dbReference>
<keyword evidence="2" id="KW-0597">Phosphoprotein</keyword>
<dbReference type="Gene3D" id="1.10.150.240">
    <property type="entry name" value="Putative phosphatase, domain 2"/>
    <property type="match status" value="1"/>
</dbReference>
<dbReference type="PANTHER" id="PTHR46193">
    <property type="entry name" value="6-PHOSPHOGLUCONATE PHOSPHATASE"/>
    <property type="match status" value="1"/>
</dbReference>
<dbReference type="GO" id="GO:0000287">
    <property type="term" value="F:magnesium ion binding"/>
    <property type="evidence" value="ECO:0007669"/>
    <property type="project" value="InterPro"/>
</dbReference>
<evidence type="ECO:0000256" key="11">
    <source>
        <dbReference type="PIRSR" id="PIRSR610972-2"/>
    </source>
</evidence>
<comment type="cofactor">
    <cofactor evidence="12">
        <name>Mg(2+)</name>
        <dbReference type="ChEBI" id="CHEBI:18420"/>
    </cofactor>
    <text evidence="12">Binds 2 magnesium ions per subunit.</text>
</comment>